<evidence type="ECO:0000256" key="6">
    <source>
        <dbReference type="ARBA" id="ARBA00005325"/>
    </source>
</evidence>
<dbReference type="CTD" id="5045"/>
<dbReference type="GO" id="GO:0005576">
    <property type="term" value="C:extracellular region"/>
    <property type="evidence" value="ECO:0007669"/>
    <property type="project" value="UniProtKB-SubCell"/>
</dbReference>
<dbReference type="FunFam" id="2.60.120.260:FF:000034">
    <property type="entry name" value="furin isoform X2"/>
    <property type="match status" value="1"/>
</dbReference>
<keyword evidence="16 29" id="KW-0378">Hydrolase</keyword>
<feature type="active site" description="Charge relay system" evidence="28 29">
    <location>
        <position position="304"/>
    </location>
</feature>
<evidence type="ECO:0000256" key="28">
    <source>
        <dbReference type="PIRSR" id="PIRSR615500-1"/>
    </source>
</evidence>
<evidence type="ECO:0000256" key="12">
    <source>
        <dbReference type="ARBA" id="ARBA00022723"/>
    </source>
</evidence>
<dbReference type="GO" id="GO:0016486">
    <property type="term" value="P:peptide hormone processing"/>
    <property type="evidence" value="ECO:0007669"/>
    <property type="project" value="TreeGrafter"/>
</dbReference>
<dbReference type="FunFam" id="3.30.70.850:FF:000001">
    <property type="entry name" value="Proprotein convertase subtilisin/kexin type 5"/>
    <property type="match status" value="1"/>
</dbReference>
<dbReference type="InterPro" id="IPR023827">
    <property type="entry name" value="Peptidase_S8_Asp-AS"/>
</dbReference>
<dbReference type="PROSITE" id="PS51892">
    <property type="entry name" value="SUBTILASE"/>
    <property type="match status" value="1"/>
</dbReference>
<dbReference type="InterPro" id="IPR038466">
    <property type="entry name" value="S8_pro-domain_sf"/>
</dbReference>
<dbReference type="GO" id="GO:0000139">
    <property type="term" value="C:Golgi membrane"/>
    <property type="evidence" value="ECO:0007669"/>
    <property type="project" value="TreeGrafter"/>
</dbReference>
<accession>A0A8U7NEK5</accession>
<evidence type="ECO:0000256" key="17">
    <source>
        <dbReference type="ARBA" id="ARBA00022825"/>
    </source>
</evidence>
<dbReference type="OrthoDB" id="300641at2759"/>
<dbReference type="Proteomes" id="UP000694553">
    <property type="component" value="Unassembled WGS sequence"/>
</dbReference>
<dbReference type="PRINTS" id="PR00723">
    <property type="entry name" value="SUBTILISIN"/>
</dbReference>
<reference evidence="31" key="2">
    <citation type="submission" date="2025-08" db="UniProtKB">
        <authorList>
            <consortium name="Ensembl"/>
        </authorList>
    </citation>
    <scope>IDENTIFICATION</scope>
</reference>
<dbReference type="InterPro" id="IPR008979">
    <property type="entry name" value="Galactose-bd-like_sf"/>
</dbReference>
<evidence type="ECO:0000256" key="23">
    <source>
        <dbReference type="ARBA" id="ARBA00023180"/>
    </source>
</evidence>
<evidence type="ECO:0000313" key="31">
    <source>
        <dbReference type="Ensembl" id="ENSCMUP00000000947.2"/>
    </source>
</evidence>
<dbReference type="GO" id="GO:0005802">
    <property type="term" value="C:trans-Golgi network"/>
    <property type="evidence" value="ECO:0007669"/>
    <property type="project" value="TreeGrafter"/>
</dbReference>
<evidence type="ECO:0000256" key="24">
    <source>
        <dbReference type="ARBA" id="ARBA00035756"/>
    </source>
</evidence>
<evidence type="ECO:0000256" key="18">
    <source>
        <dbReference type="ARBA" id="ARBA00022989"/>
    </source>
</evidence>
<dbReference type="PROSITE" id="PS00136">
    <property type="entry name" value="SUBTILASE_ASP"/>
    <property type="match status" value="1"/>
</dbReference>
<evidence type="ECO:0000256" key="11">
    <source>
        <dbReference type="ARBA" id="ARBA00022692"/>
    </source>
</evidence>
<dbReference type="SUPFAM" id="SSF54897">
    <property type="entry name" value="Protease propeptides/inhibitors"/>
    <property type="match status" value="1"/>
</dbReference>
<dbReference type="InterPro" id="IPR002884">
    <property type="entry name" value="P_dom"/>
</dbReference>
<reference evidence="32" key="1">
    <citation type="submission" date="2019-10" db="EMBL/GenBank/DDBJ databases">
        <title>Corvus moneduloides (New Caledonian crow) genome, bCorMon1, primary haplotype.</title>
        <authorList>
            <person name="Rutz C."/>
            <person name="Fungtammasan C."/>
            <person name="Mountcastle J."/>
            <person name="Formenti G."/>
            <person name="Chow W."/>
            <person name="Howe K."/>
            <person name="Steele M.P."/>
            <person name="Fernandes J."/>
            <person name="Gilbert M.T.P."/>
            <person name="Fedrigo O."/>
            <person name="Jarvis E.D."/>
            <person name="Gemmell N."/>
        </authorList>
    </citation>
    <scope>NUCLEOTIDE SEQUENCE [LARGE SCALE GENOMIC DNA]</scope>
</reference>
<gene>
    <name evidence="31" type="primary">FURIN</name>
</gene>
<dbReference type="SMART" id="SM00261">
    <property type="entry name" value="FU"/>
    <property type="match status" value="2"/>
</dbReference>
<keyword evidence="10" id="KW-0165">Cleavage on pair of basic residues</keyword>
<keyword evidence="8" id="KW-0964">Secreted</keyword>
<dbReference type="CDD" id="cd04059">
    <property type="entry name" value="Peptidases_S8_Protein_convertases_Kexins_Furin-like"/>
    <property type="match status" value="1"/>
</dbReference>
<keyword evidence="23" id="KW-0325">Glycoprotein</keyword>
<keyword evidence="20" id="KW-0472">Membrane</keyword>
<feature type="active site" description="Charge relay system" evidence="28 29">
    <location>
        <position position="519"/>
    </location>
</feature>
<dbReference type="SUPFAM" id="SSF49785">
    <property type="entry name" value="Galactose-binding domain-like"/>
    <property type="match status" value="1"/>
</dbReference>
<evidence type="ECO:0000256" key="15">
    <source>
        <dbReference type="ARBA" id="ARBA00022753"/>
    </source>
</evidence>
<evidence type="ECO:0000256" key="13">
    <source>
        <dbReference type="ARBA" id="ARBA00022729"/>
    </source>
</evidence>
<evidence type="ECO:0000256" key="4">
    <source>
        <dbReference type="ARBA" id="ARBA00004530"/>
    </source>
</evidence>
<evidence type="ECO:0000256" key="27">
    <source>
        <dbReference type="ARBA" id="ARBA00042784"/>
    </source>
</evidence>
<keyword evidence="19" id="KW-0333">Golgi apparatus</keyword>
<proteinExistence type="inferred from homology"/>
<dbReference type="PROSITE" id="PS00138">
    <property type="entry name" value="SUBTILASE_SER"/>
    <property type="match status" value="1"/>
</dbReference>
<keyword evidence="22" id="KW-1015">Disulfide bond</keyword>
<evidence type="ECO:0000313" key="32">
    <source>
        <dbReference type="Proteomes" id="UP000694553"/>
    </source>
</evidence>
<dbReference type="Pfam" id="PF00082">
    <property type="entry name" value="Peptidase_S8"/>
    <property type="match status" value="1"/>
</dbReference>
<dbReference type="GeneID" id="116450241"/>
<dbReference type="InterPro" id="IPR036852">
    <property type="entry name" value="Peptidase_S8/S53_dom_sf"/>
</dbReference>
<dbReference type="Gene3D" id="3.40.50.200">
    <property type="entry name" value="Peptidase S8/S53 domain"/>
    <property type="match status" value="1"/>
</dbReference>
<accession>A0A8C3GRU8</accession>
<keyword evidence="32" id="KW-1185">Reference proteome</keyword>
<dbReference type="Gene3D" id="2.60.120.260">
    <property type="entry name" value="Galactose-binding domain-like"/>
    <property type="match status" value="1"/>
</dbReference>
<evidence type="ECO:0000256" key="29">
    <source>
        <dbReference type="PROSITE-ProRule" id="PRU01240"/>
    </source>
</evidence>
<dbReference type="InterPro" id="IPR000209">
    <property type="entry name" value="Peptidase_S8/S53_dom"/>
</dbReference>
<dbReference type="Pfam" id="PF01483">
    <property type="entry name" value="P_proprotein"/>
    <property type="match status" value="1"/>
</dbReference>
<dbReference type="OMA" id="IYLVSPM"/>
<dbReference type="SUPFAM" id="SSF52743">
    <property type="entry name" value="Subtilisin-like"/>
    <property type="match status" value="1"/>
</dbReference>
<evidence type="ECO:0000256" key="7">
    <source>
        <dbReference type="ARBA" id="ARBA00022475"/>
    </source>
</evidence>
<evidence type="ECO:0000256" key="19">
    <source>
        <dbReference type="ARBA" id="ARBA00023034"/>
    </source>
</evidence>
<evidence type="ECO:0000256" key="9">
    <source>
        <dbReference type="ARBA" id="ARBA00022670"/>
    </source>
</evidence>
<evidence type="ECO:0000256" key="16">
    <source>
        <dbReference type="ARBA" id="ARBA00022801"/>
    </source>
</evidence>
<dbReference type="InterPro" id="IPR023828">
    <property type="entry name" value="Peptidase_S8_Ser-AS"/>
</dbReference>
<keyword evidence="7" id="KW-1003">Cell membrane</keyword>
<evidence type="ECO:0000256" key="21">
    <source>
        <dbReference type="ARBA" id="ARBA00023145"/>
    </source>
</evidence>
<keyword evidence="13" id="KW-0732">Signal</keyword>
<keyword evidence="17 29" id="KW-0720">Serine protease</keyword>
<dbReference type="GO" id="GO:0046872">
    <property type="term" value="F:metal ion binding"/>
    <property type="evidence" value="ECO:0007669"/>
    <property type="project" value="UniProtKB-KW"/>
</dbReference>
<dbReference type="PROSITE" id="PS51829">
    <property type="entry name" value="P_HOMO_B"/>
    <property type="match status" value="1"/>
</dbReference>
<keyword evidence="21" id="KW-0865">Zymogen</keyword>
<comment type="catalytic activity">
    <reaction evidence="24">
        <text>Release of mature proteins from their proproteins by cleavage of -Arg-Xaa-Yaa-Arg-|-Zaa- bonds, where Xaa can be any amino acid and Yaa is Arg or Lys. Releases albumin, complement component C3 and von Willebrand factor from their respective precursors.</text>
        <dbReference type="EC" id="3.4.21.75"/>
    </reaction>
</comment>
<evidence type="ECO:0000256" key="22">
    <source>
        <dbReference type="ARBA" id="ARBA00023157"/>
    </source>
</evidence>
<dbReference type="AlphaFoldDB" id="A0A8C3GRU8"/>
<dbReference type="GO" id="GO:0010008">
    <property type="term" value="C:endosome membrane"/>
    <property type="evidence" value="ECO:0007669"/>
    <property type="project" value="UniProtKB-SubCell"/>
</dbReference>
<evidence type="ECO:0000256" key="20">
    <source>
        <dbReference type="ARBA" id="ARBA00023136"/>
    </source>
</evidence>
<name>A0A8C3GRU8_CORMO</name>
<evidence type="ECO:0000256" key="26">
    <source>
        <dbReference type="ARBA" id="ARBA00041232"/>
    </source>
</evidence>
<dbReference type="RefSeq" id="XP_031978309.1">
    <property type="nucleotide sequence ID" value="XM_032122418.1"/>
</dbReference>
<feature type="domain" description="P/Homo B" evidence="30">
    <location>
        <begin position="595"/>
        <end position="727"/>
    </location>
</feature>
<evidence type="ECO:0000256" key="14">
    <source>
        <dbReference type="ARBA" id="ARBA00022737"/>
    </source>
</evidence>
<keyword evidence="9 29" id="KW-0645">Protease</keyword>
<dbReference type="InterPro" id="IPR009030">
    <property type="entry name" value="Growth_fac_rcpt_cys_sf"/>
</dbReference>
<comment type="subcellular location">
    <subcellularLocation>
        <location evidence="2">Cell membrane</location>
        <topology evidence="2">Single-pass type I membrane protein</topology>
    </subcellularLocation>
    <subcellularLocation>
        <location evidence="4">Endosome membrane</location>
        <topology evidence="4">Single-pass type I membrane protein</topology>
    </subcellularLocation>
    <subcellularLocation>
        <location evidence="3">Golgi apparatus</location>
        <location evidence="3">trans-Golgi network membrane</location>
        <topology evidence="3">Single-pass type I membrane protein</topology>
    </subcellularLocation>
    <subcellularLocation>
        <location evidence="5">Secreted</location>
    </subcellularLocation>
</comment>
<dbReference type="InterPro" id="IPR034182">
    <property type="entry name" value="Kexin/furin"/>
</dbReference>
<keyword evidence="15" id="KW-0967">Endosome</keyword>
<dbReference type="Ensembl" id="ENSCMUT00000001023.2">
    <property type="protein sequence ID" value="ENSCMUP00000000947.2"/>
    <property type="gene ID" value="ENSCMUG00000000703.2"/>
</dbReference>
<dbReference type="PROSITE" id="PS00137">
    <property type="entry name" value="SUBTILASE_HIS"/>
    <property type="match status" value="1"/>
</dbReference>
<dbReference type="CDD" id="cd00064">
    <property type="entry name" value="FU"/>
    <property type="match status" value="1"/>
</dbReference>
<evidence type="ECO:0000259" key="30">
    <source>
        <dbReference type="PROSITE" id="PS51829"/>
    </source>
</evidence>
<comment type="cofactor">
    <cofactor evidence="1">
        <name>Ca(2+)</name>
        <dbReference type="ChEBI" id="CHEBI:29108"/>
    </cofactor>
</comment>
<evidence type="ECO:0000256" key="5">
    <source>
        <dbReference type="ARBA" id="ARBA00004613"/>
    </source>
</evidence>
<dbReference type="Gene3D" id="2.10.220.10">
    <property type="entry name" value="Hormone Receptor, Insulin-like Growth Factor Receptor 1, Chain A, domain 2"/>
    <property type="match status" value="1"/>
</dbReference>
<dbReference type="SUPFAM" id="SSF57184">
    <property type="entry name" value="Growth factor receptor domain"/>
    <property type="match status" value="1"/>
</dbReference>
<feature type="active site" description="Charge relay system" evidence="28 29">
    <location>
        <position position="345"/>
    </location>
</feature>
<dbReference type="FunFam" id="3.40.50.200:FF:000001">
    <property type="entry name" value="Furin 2, isoform B"/>
    <property type="match status" value="1"/>
</dbReference>
<keyword evidence="12" id="KW-0479">Metal-binding</keyword>
<comment type="similarity">
    <text evidence="6">Belongs to the peptidase S8 family. Furin subfamily.</text>
</comment>
<evidence type="ECO:0000256" key="1">
    <source>
        <dbReference type="ARBA" id="ARBA00001913"/>
    </source>
</evidence>
<dbReference type="Pfam" id="PF16470">
    <property type="entry name" value="S8_pro-domain"/>
    <property type="match status" value="1"/>
</dbReference>
<dbReference type="InterPro" id="IPR032815">
    <property type="entry name" value="S8_pro-domain"/>
</dbReference>
<dbReference type="PANTHER" id="PTHR42884:SF1">
    <property type="entry name" value="FURIN"/>
    <property type="match status" value="1"/>
</dbReference>
<keyword evidence="18" id="KW-1133">Transmembrane helix</keyword>
<reference evidence="31" key="3">
    <citation type="submission" date="2025-09" db="UniProtKB">
        <authorList>
            <consortium name="Ensembl"/>
        </authorList>
    </citation>
    <scope>IDENTIFICATION</scope>
</reference>
<dbReference type="EC" id="3.4.21.75" evidence="25"/>
<evidence type="ECO:0000256" key="3">
    <source>
        <dbReference type="ARBA" id="ARBA00004393"/>
    </source>
</evidence>
<evidence type="ECO:0000256" key="10">
    <source>
        <dbReference type="ARBA" id="ARBA00022685"/>
    </source>
</evidence>
<evidence type="ECO:0000256" key="25">
    <source>
        <dbReference type="ARBA" id="ARBA00038993"/>
    </source>
</evidence>
<dbReference type="GO" id="GO:0004252">
    <property type="term" value="F:serine-type endopeptidase activity"/>
    <property type="evidence" value="ECO:0007669"/>
    <property type="project" value="UniProtKB-UniRule"/>
</dbReference>
<keyword evidence="11" id="KW-0812">Transmembrane</keyword>
<dbReference type="Gene3D" id="3.30.70.850">
    <property type="entry name" value="Peptidase S8, pro-domain"/>
    <property type="match status" value="1"/>
</dbReference>
<evidence type="ECO:0000256" key="8">
    <source>
        <dbReference type="ARBA" id="ARBA00022525"/>
    </source>
</evidence>
<sequence>MFISKHWVTGKVNSISMQEQTCGHTAKPGSSLAVSVPLWPAGAVCQGPLAQCLTHVSAWCSLPSLGLWKGALGLTTVLSLCRLCFCPGRSVPVLLWAWPHVGLGCAGTSRAERPVCLGVLTLGGCWTCCSRDPPAPGTLLFPSSRNPDTLMDLRPCSLLLLWTLVVALTLLAQEVLAQHIYTNTWAVLVPAGPQEADRLARKHGFLNLGPIFGDYYHFRHRGVVKRSLSPHQPWHSRLAREPQVQWLEQQVAKRRTKRDVFMEPTDPKFPQQWYLYNTNQRDLNVRQAWEQGYTGKGIVVSILDDGIEKNHPDLEANYDPGASFDVNDQDPDPQPRYTQMNDNRHGTRCAGEVAAVANNGICGVGVAYNARIGGVRMLDGEVTDAVEAHSLGLNPNHIHIYSASWGPEDDGKTVDGPARLAEEAFFRGVSQGRGGLGSIFVWASGNGGREHDSCNCDGYTNSIYTLSISSTTQYGNVPWYSEACSSTLATTYSSGNQNEKQIVTTDLRQKCTELHTGTSASAPLAAGIIALALEANKNLTWRDMQHLVVQTSKPAHLNANDWVTNGVGRKVSHSYGYGLLDAGAMVSLAKNWTTVGPQRKCVIDILAEPRDIGKRLEVRRKVDACLGKANYISRLEHAQARLTLSYNRRGDLAIHLVSPMGTRSTLLAARPHDFSADGFNDWAFMTTHSWDEDPSGEWVLEIENTSDANNYGTLTKFTLVLYGTATDSPSLSNQLESSGCKTLTPSQTCVVCEEGYYLHQKSCLKRCPPGFAPGVQSTHYNLENSVEPIAPHLCLPCHPSCATCAGPGPNQCLTCPAHSHFSSLDLSCSHQTQSSRASPALADGEGPAEAPPPVNLPVLIASLSCILIVIIFVTIFLVLQARSGFSLRGVKVYALDSGIISYKGLPSDIWQEEGPSESDGEDYEAHSERTAFIRDQSAL</sequence>
<dbReference type="InterPro" id="IPR022398">
    <property type="entry name" value="Peptidase_S8_His-AS"/>
</dbReference>
<dbReference type="PANTHER" id="PTHR42884">
    <property type="entry name" value="PROPROTEIN CONVERTASE SUBTILISIN/KEXIN-RELATED"/>
    <property type="match status" value="1"/>
</dbReference>
<protein>
    <recommendedName>
        <fullName evidence="25">furin</fullName>
        <ecNumber evidence="25">3.4.21.75</ecNumber>
    </recommendedName>
    <alternativeName>
        <fullName evidence="26">Dibasic-processing enzyme</fullName>
    </alternativeName>
    <alternativeName>
        <fullName evidence="27">Paired basic amino acid residue-cleaving enzyme</fullName>
    </alternativeName>
</protein>
<dbReference type="InterPro" id="IPR015500">
    <property type="entry name" value="Peptidase_S8_subtilisin-rel"/>
</dbReference>
<keyword evidence="14" id="KW-0677">Repeat</keyword>
<organism evidence="31 32">
    <name type="scientific">Corvus moneduloides</name>
    <name type="common">New Caledonian crow</name>
    <dbReference type="NCBI Taxonomy" id="1196302"/>
    <lineage>
        <taxon>Eukaryota</taxon>
        <taxon>Metazoa</taxon>
        <taxon>Chordata</taxon>
        <taxon>Craniata</taxon>
        <taxon>Vertebrata</taxon>
        <taxon>Euteleostomi</taxon>
        <taxon>Archelosauria</taxon>
        <taxon>Archosauria</taxon>
        <taxon>Dinosauria</taxon>
        <taxon>Saurischia</taxon>
        <taxon>Theropoda</taxon>
        <taxon>Coelurosauria</taxon>
        <taxon>Aves</taxon>
        <taxon>Neognathae</taxon>
        <taxon>Neoaves</taxon>
        <taxon>Telluraves</taxon>
        <taxon>Australaves</taxon>
        <taxon>Passeriformes</taxon>
        <taxon>Corvoidea</taxon>
        <taxon>Corvidae</taxon>
        <taxon>Corvus</taxon>
    </lineage>
</organism>
<dbReference type="InterPro" id="IPR006212">
    <property type="entry name" value="Furin_repeat"/>
</dbReference>
<evidence type="ECO:0000256" key="2">
    <source>
        <dbReference type="ARBA" id="ARBA00004251"/>
    </source>
</evidence>
<dbReference type="GO" id="GO:0005886">
    <property type="term" value="C:plasma membrane"/>
    <property type="evidence" value="ECO:0007669"/>
    <property type="project" value="UniProtKB-SubCell"/>
</dbReference>